<evidence type="ECO:0000313" key="2">
    <source>
        <dbReference type="EMBL" id="RVW75843.1"/>
    </source>
</evidence>
<dbReference type="EMBL" id="QGNW01000340">
    <property type="protein sequence ID" value="RVW75843.1"/>
    <property type="molecule type" value="Genomic_DNA"/>
</dbReference>
<protein>
    <submittedName>
        <fullName evidence="2">Uncharacterized protein</fullName>
    </submittedName>
</protein>
<sequence>MESIPPAPRAPMPEATYTAPPTTLVVPPDAPSTSEASITISAIEFRAMIQQHLGLLPPPQPDIPGPSEPITPAEETTRADFPIQPTH</sequence>
<accession>A0A438GUG7</accession>
<dbReference type="Proteomes" id="UP000288805">
    <property type="component" value="Unassembled WGS sequence"/>
</dbReference>
<name>A0A438GUG7_VITVI</name>
<comment type="caution">
    <text evidence="2">The sequence shown here is derived from an EMBL/GenBank/DDBJ whole genome shotgun (WGS) entry which is preliminary data.</text>
</comment>
<evidence type="ECO:0000256" key="1">
    <source>
        <dbReference type="SAM" id="MobiDB-lite"/>
    </source>
</evidence>
<gene>
    <name evidence="2" type="ORF">CK203_055121</name>
</gene>
<evidence type="ECO:0000313" key="3">
    <source>
        <dbReference type="Proteomes" id="UP000288805"/>
    </source>
</evidence>
<feature type="compositionally biased region" description="Pro residues" evidence="1">
    <location>
        <begin position="56"/>
        <end position="69"/>
    </location>
</feature>
<organism evidence="2 3">
    <name type="scientific">Vitis vinifera</name>
    <name type="common">Grape</name>
    <dbReference type="NCBI Taxonomy" id="29760"/>
    <lineage>
        <taxon>Eukaryota</taxon>
        <taxon>Viridiplantae</taxon>
        <taxon>Streptophyta</taxon>
        <taxon>Embryophyta</taxon>
        <taxon>Tracheophyta</taxon>
        <taxon>Spermatophyta</taxon>
        <taxon>Magnoliopsida</taxon>
        <taxon>eudicotyledons</taxon>
        <taxon>Gunneridae</taxon>
        <taxon>Pentapetalae</taxon>
        <taxon>rosids</taxon>
        <taxon>Vitales</taxon>
        <taxon>Vitaceae</taxon>
        <taxon>Viteae</taxon>
        <taxon>Vitis</taxon>
    </lineage>
</organism>
<feature type="region of interest" description="Disordered" evidence="1">
    <location>
        <begin position="54"/>
        <end position="87"/>
    </location>
</feature>
<dbReference type="AlphaFoldDB" id="A0A438GUG7"/>
<reference evidence="2 3" key="1">
    <citation type="journal article" date="2018" name="PLoS Genet.">
        <title>Population sequencing reveals clonal diversity and ancestral inbreeding in the grapevine cultivar Chardonnay.</title>
        <authorList>
            <person name="Roach M.J."/>
            <person name="Johnson D.L."/>
            <person name="Bohlmann J."/>
            <person name="van Vuuren H.J."/>
            <person name="Jones S.J."/>
            <person name="Pretorius I.S."/>
            <person name="Schmidt S.A."/>
            <person name="Borneman A.R."/>
        </authorList>
    </citation>
    <scope>NUCLEOTIDE SEQUENCE [LARGE SCALE GENOMIC DNA]</scope>
    <source>
        <strain evidence="3">cv. Chardonnay</strain>
        <tissue evidence="2">Leaf</tissue>
    </source>
</reference>
<proteinExistence type="predicted"/>